<dbReference type="InterPro" id="IPR001356">
    <property type="entry name" value="HD"/>
</dbReference>
<dbReference type="AlphaFoldDB" id="A0A5M3MMW8"/>
<dbReference type="Gene3D" id="1.10.10.60">
    <property type="entry name" value="Homeodomain-like"/>
    <property type="match status" value="1"/>
</dbReference>
<accession>A0A5M3MMW8</accession>
<proteinExistence type="predicted"/>
<dbReference type="Proteomes" id="UP000053558">
    <property type="component" value="Unassembled WGS sequence"/>
</dbReference>
<dbReference type="InterPro" id="IPR009057">
    <property type="entry name" value="Homeodomain-like_sf"/>
</dbReference>
<dbReference type="KEGG" id="cput:CONPUDRAFT_137690"/>
<dbReference type="CDD" id="cd00086">
    <property type="entry name" value="homeodomain"/>
    <property type="match status" value="1"/>
</dbReference>
<feature type="DNA-binding region" description="Homeobox" evidence="1">
    <location>
        <begin position="10"/>
        <end position="76"/>
    </location>
</feature>
<dbReference type="GeneID" id="19201068"/>
<organism evidence="5 6">
    <name type="scientific">Coniophora puteana (strain RWD-64-598)</name>
    <name type="common">Brown rot fungus</name>
    <dbReference type="NCBI Taxonomy" id="741705"/>
    <lineage>
        <taxon>Eukaryota</taxon>
        <taxon>Fungi</taxon>
        <taxon>Dikarya</taxon>
        <taxon>Basidiomycota</taxon>
        <taxon>Agaricomycotina</taxon>
        <taxon>Agaricomycetes</taxon>
        <taxon>Agaricomycetidae</taxon>
        <taxon>Boletales</taxon>
        <taxon>Coniophorineae</taxon>
        <taxon>Coniophoraceae</taxon>
        <taxon>Coniophora</taxon>
    </lineage>
</organism>
<dbReference type="GO" id="GO:0003677">
    <property type="term" value="F:DNA binding"/>
    <property type="evidence" value="ECO:0007669"/>
    <property type="project" value="UniProtKB-UniRule"/>
</dbReference>
<comment type="caution">
    <text evidence="5">The sequence shown here is derived from an EMBL/GenBank/DDBJ whole genome shotgun (WGS) entry which is preliminary data.</text>
</comment>
<feature type="compositionally biased region" description="Low complexity" evidence="3">
    <location>
        <begin position="191"/>
        <end position="204"/>
    </location>
</feature>
<evidence type="ECO:0000256" key="2">
    <source>
        <dbReference type="RuleBase" id="RU000682"/>
    </source>
</evidence>
<keyword evidence="1 2" id="KW-0371">Homeobox</keyword>
<evidence type="ECO:0000256" key="1">
    <source>
        <dbReference type="PROSITE-ProRule" id="PRU00108"/>
    </source>
</evidence>
<dbReference type="EMBL" id="JH711579">
    <property type="protein sequence ID" value="EIW80518.1"/>
    <property type="molecule type" value="Genomic_DNA"/>
</dbReference>
<dbReference type="PROSITE" id="PS50071">
    <property type="entry name" value="HOMEOBOX_2"/>
    <property type="match status" value="1"/>
</dbReference>
<evidence type="ECO:0000313" key="5">
    <source>
        <dbReference type="EMBL" id="EIW80518.1"/>
    </source>
</evidence>
<gene>
    <name evidence="5" type="ORF">CONPUDRAFT_137690</name>
</gene>
<feature type="region of interest" description="Disordered" evidence="3">
    <location>
        <begin position="188"/>
        <end position="238"/>
    </location>
</feature>
<dbReference type="OrthoDB" id="2799385at2759"/>
<protein>
    <recommendedName>
        <fullName evidence="4">Homeobox domain-containing protein</fullName>
    </recommendedName>
</protein>
<dbReference type="RefSeq" id="XP_007769453.1">
    <property type="nucleotide sequence ID" value="XM_007771263.1"/>
</dbReference>
<feature type="domain" description="Homeobox" evidence="4">
    <location>
        <begin position="8"/>
        <end position="75"/>
    </location>
</feature>
<sequence length="302" mass="33839">MQAESSTSSRNKPRHMFTPPALVFLRDCFNQKQYPTRSQKIEIAEHVRQIPGNEHANFERVSAYFNNKRSQSRKSSGQEHPTEVDDTEAMLFPSLPLEVRLKLHQLYRLKPDPNDDLVAFWAERLDSDLKEVADWVRWKGMQERASPAAHLPTPATSTSPPTRYASLPPIEVKQEVSMDSPVYPLSPAHTPIAPRPASRRGPPAVHTSSSVDRLGAAQPMSRKPAVLPPKAEQSPMPQVAAVPVPPRPRGTDPVHRPAVPLTQSVECRIPRTIEEFNSMSEPVMATLQRFIDSARSQTFSQN</sequence>
<evidence type="ECO:0000313" key="6">
    <source>
        <dbReference type="Proteomes" id="UP000053558"/>
    </source>
</evidence>
<keyword evidence="6" id="KW-1185">Reference proteome</keyword>
<dbReference type="SUPFAM" id="SSF46689">
    <property type="entry name" value="Homeodomain-like"/>
    <property type="match status" value="1"/>
</dbReference>
<evidence type="ECO:0000259" key="4">
    <source>
        <dbReference type="PROSITE" id="PS50071"/>
    </source>
</evidence>
<dbReference type="Pfam" id="PF00046">
    <property type="entry name" value="Homeodomain"/>
    <property type="match status" value="1"/>
</dbReference>
<dbReference type="SMART" id="SM00389">
    <property type="entry name" value="HOX"/>
    <property type="match status" value="1"/>
</dbReference>
<name>A0A5M3MMW8_CONPW</name>
<comment type="subcellular location">
    <subcellularLocation>
        <location evidence="1 2">Nucleus</location>
    </subcellularLocation>
</comment>
<dbReference type="GO" id="GO:0005634">
    <property type="term" value="C:nucleus"/>
    <property type="evidence" value="ECO:0007669"/>
    <property type="project" value="UniProtKB-SubCell"/>
</dbReference>
<keyword evidence="1 2" id="KW-0539">Nucleus</keyword>
<keyword evidence="1 2" id="KW-0238">DNA-binding</keyword>
<reference evidence="6" key="1">
    <citation type="journal article" date="2012" name="Science">
        <title>The Paleozoic origin of enzymatic lignin decomposition reconstructed from 31 fungal genomes.</title>
        <authorList>
            <person name="Floudas D."/>
            <person name="Binder M."/>
            <person name="Riley R."/>
            <person name="Barry K."/>
            <person name="Blanchette R.A."/>
            <person name="Henrissat B."/>
            <person name="Martinez A.T."/>
            <person name="Otillar R."/>
            <person name="Spatafora J.W."/>
            <person name="Yadav J.S."/>
            <person name="Aerts A."/>
            <person name="Benoit I."/>
            <person name="Boyd A."/>
            <person name="Carlson A."/>
            <person name="Copeland A."/>
            <person name="Coutinho P.M."/>
            <person name="de Vries R.P."/>
            <person name="Ferreira P."/>
            <person name="Findley K."/>
            <person name="Foster B."/>
            <person name="Gaskell J."/>
            <person name="Glotzer D."/>
            <person name="Gorecki P."/>
            <person name="Heitman J."/>
            <person name="Hesse C."/>
            <person name="Hori C."/>
            <person name="Igarashi K."/>
            <person name="Jurgens J.A."/>
            <person name="Kallen N."/>
            <person name="Kersten P."/>
            <person name="Kohler A."/>
            <person name="Kuees U."/>
            <person name="Kumar T.K.A."/>
            <person name="Kuo A."/>
            <person name="LaButti K."/>
            <person name="Larrondo L.F."/>
            <person name="Lindquist E."/>
            <person name="Ling A."/>
            <person name="Lombard V."/>
            <person name="Lucas S."/>
            <person name="Lundell T."/>
            <person name="Martin R."/>
            <person name="McLaughlin D.J."/>
            <person name="Morgenstern I."/>
            <person name="Morin E."/>
            <person name="Murat C."/>
            <person name="Nagy L.G."/>
            <person name="Nolan M."/>
            <person name="Ohm R.A."/>
            <person name="Patyshakuliyeva A."/>
            <person name="Rokas A."/>
            <person name="Ruiz-Duenas F.J."/>
            <person name="Sabat G."/>
            <person name="Salamov A."/>
            <person name="Samejima M."/>
            <person name="Schmutz J."/>
            <person name="Slot J.C."/>
            <person name="St John F."/>
            <person name="Stenlid J."/>
            <person name="Sun H."/>
            <person name="Sun S."/>
            <person name="Syed K."/>
            <person name="Tsang A."/>
            <person name="Wiebenga A."/>
            <person name="Young D."/>
            <person name="Pisabarro A."/>
            <person name="Eastwood D.C."/>
            <person name="Martin F."/>
            <person name="Cullen D."/>
            <person name="Grigoriev I.V."/>
            <person name="Hibbett D.S."/>
        </authorList>
    </citation>
    <scope>NUCLEOTIDE SEQUENCE [LARGE SCALE GENOMIC DNA]</scope>
    <source>
        <strain evidence="6">RWD-64-598 SS2</strain>
    </source>
</reference>
<evidence type="ECO:0000256" key="3">
    <source>
        <dbReference type="SAM" id="MobiDB-lite"/>
    </source>
</evidence>